<dbReference type="Proteomes" id="UP000197153">
    <property type="component" value="Chromosome 3"/>
</dbReference>
<name>A0A248K102_9PROT</name>
<dbReference type="PANTHER" id="PTHR43794:SF11">
    <property type="entry name" value="AMIDOHYDROLASE-RELATED DOMAIN-CONTAINING PROTEIN"/>
    <property type="match status" value="1"/>
</dbReference>
<dbReference type="Gene3D" id="3.20.20.140">
    <property type="entry name" value="Metal-dependent hydrolases"/>
    <property type="match status" value="2"/>
</dbReference>
<dbReference type="AlphaFoldDB" id="A0A248K102"/>
<dbReference type="PANTHER" id="PTHR43794">
    <property type="entry name" value="AMINOHYDROLASE SSNA-RELATED"/>
    <property type="match status" value="1"/>
</dbReference>
<reference evidence="3 4" key="1">
    <citation type="submission" date="2017-06" db="EMBL/GenBank/DDBJ databases">
        <title>Complete genome sequence of Nitrospirillum amazonense strain CBAmC, an endophytic nitrogen-fixing and plant growth-promoting bacterium, isolated from sugarcane.</title>
        <authorList>
            <person name="Schwab S."/>
            <person name="dos Santos Teixeira K.R."/>
            <person name="Simoes Araujo J.L."/>
            <person name="Soares Vidal M."/>
            <person name="Borges de Freitas H.R."/>
            <person name="Rivello Crivelaro A.L."/>
            <person name="Bueno de Camargo Nunes A."/>
            <person name="dos Santos C.M."/>
            <person name="Palmeira da Silva Rosa D."/>
            <person name="da Silva Padilha D."/>
            <person name="da Silva E."/>
            <person name="Araujo Terra L."/>
            <person name="Soares Mendes V."/>
            <person name="Farinelli L."/>
            <person name="Magalhaes Cruz L."/>
            <person name="Baldani J.I."/>
        </authorList>
    </citation>
    <scope>NUCLEOTIDE SEQUENCE [LARGE SCALE GENOMIC DNA]</scope>
    <source>
        <strain evidence="3 4">CBAmC</strain>
    </source>
</reference>
<protein>
    <recommendedName>
        <fullName evidence="5">Amidohydrolase-related domain-containing protein</fullName>
    </recommendedName>
</protein>
<comment type="similarity">
    <text evidence="1">Belongs to the metallo-dependent hydrolases superfamily. ATZ/TRZ family.</text>
</comment>
<evidence type="ECO:0000256" key="2">
    <source>
        <dbReference type="ARBA" id="ARBA00022801"/>
    </source>
</evidence>
<gene>
    <name evidence="3" type="ORF">Y958_24640</name>
</gene>
<evidence type="ECO:0000313" key="3">
    <source>
        <dbReference type="EMBL" id="ASG24114.1"/>
    </source>
</evidence>
<keyword evidence="4" id="KW-1185">Reference proteome</keyword>
<accession>A0A248K102</accession>
<dbReference type="GO" id="GO:0016787">
    <property type="term" value="F:hydrolase activity"/>
    <property type="evidence" value="ECO:0007669"/>
    <property type="project" value="UniProtKB-KW"/>
</dbReference>
<dbReference type="SUPFAM" id="SSF51556">
    <property type="entry name" value="Metallo-dependent hydrolases"/>
    <property type="match status" value="1"/>
</dbReference>
<evidence type="ECO:0000313" key="4">
    <source>
        <dbReference type="Proteomes" id="UP000197153"/>
    </source>
</evidence>
<evidence type="ECO:0008006" key="5">
    <source>
        <dbReference type="Google" id="ProtNLM"/>
    </source>
</evidence>
<dbReference type="InterPro" id="IPR032466">
    <property type="entry name" value="Metal_Hydrolase"/>
</dbReference>
<dbReference type="KEGG" id="nao:Y958_24640"/>
<dbReference type="RefSeq" id="WP_088874559.1">
    <property type="nucleotide sequence ID" value="NZ_CP022112.1"/>
</dbReference>
<organism evidence="3 4">
    <name type="scientific">Nitrospirillum viridazoti CBAmc</name>
    <dbReference type="NCBI Taxonomy" id="1441467"/>
    <lineage>
        <taxon>Bacteria</taxon>
        <taxon>Pseudomonadati</taxon>
        <taxon>Pseudomonadota</taxon>
        <taxon>Alphaproteobacteria</taxon>
        <taxon>Rhodospirillales</taxon>
        <taxon>Azospirillaceae</taxon>
        <taxon>Nitrospirillum</taxon>
        <taxon>Nitrospirillum viridazoti</taxon>
    </lineage>
</organism>
<keyword evidence="2" id="KW-0378">Hydrolase</keyword>
<proteinExistence type="inferred from homology"/>
<dbReference type="InterPro" id="IPR050287">
    <property type="entry name" value="MTA/SAH_deaminase"/>
</dbReference>
<dbReference type="EMBL" id="CP022112">
    <property type="protein sequence ID" value="ASG24114.1"/>
    <property type="molecule type" value="Genomic_DNA"/>
</dbReference>
<sequence>MPPHWMGPTAPPASLADLAATYGRRLGDCIAFPGLVNSHDHLAFNCYPPTGSPPYDDFLGWSQDVQANRALVTRIEAIPARLRVQVGLLKNLLWGVTAVADHGGAPVDGPIRVLASFQDLHSPELASPWRWMAGLGPAVTHLAEGVTADSRRRALAFLKENLFRRAVAGVHGVSLEGEDFQRLAALVWCPASNLFLFGRTADAAAALRHTQLLFGTDATISAPGTLWDHLRLARGRVADAELFASLTFRAARFWRHAAPDDLVIARRTADDPWDAFFALTPADILLVVRAGQPVLVDDSLGAPPGFGRLVVGGEAKHVRMNVTDLLAALRPQLDTTALLSRFGCGDLSVI</sequence>
<evidence type="ECO:0000256" key="1">
    <source>
        <dbReference type="ARBA" id="ARBA00006745"/>
    </source>
</evidence>